<feature type="domain" description="PAS" evidence="11">
    <location>
        <begin position="429"/>
        <end position="460"/>
    </location>
</feature>
<dbReference type="InterPro" id="IPR029787">
    <property type="entry name" value="Nucleotide_cyclase"/>
</dbReference>
<evidence type="ECO:0000256" key="7">
    <source>
        <dbReference type="ARBA" id="ARBA00022989"/>
    </source>
</evidence>
<dbReference type="GO" id="GO:0005886">
    <property type="term" value="C:plasma membrane"/>
    <property type="evidence" value="ECO:0007669"/>
    <property type="project" value="UniProtKB-SubCell"/>
</dbReference>
<dbReference type="SUPFAM" id="SSF55785">
    <property type="entry name" value="PYP-like sensor domain (PAS domain)"/>
    <property type="match status" value="2"/>
</dbReference>
<dbReference type="InterPro" id="IPR035919">
    <property type="entry name" value="EAL_sf"/>
</dbReference>
<dbReference type="Pfam" id="PF00563">
    <property type="entry name" value="EAL"/>
    <property type="match status" value="1"/>
</dbReference>
<evidence type="ECO:0000256" key="1">
    <source>
        <dbReference type="ARBA" id="ARBA00001946"/>
    </source>
</evidence>
<dbReference type="SMART" id="SM00091">
    <property type="entry name" value="PAS"/>
    <property type="match status" value="2"/>
</dbReference>
<dbReference type="EC" id="3.1.4.52" evidence="3"/>
<dbReference type="Pfam" id="PF00990">
    <property type="entry name" value="GGDEF"/>
    <property type="match status" value="1"/>
</dbReference>
<feature type="domain" description="GGDEF" evidence="14">
    <location>
        <begin position="571"/>
        <end position="709"/>
    </location>
</feature>
<sequence length="971" mass="108058">MHQRLIRILLLSLAYFAAGWLGLKIPFTGSHITLVWLPAGIAVAALLRWGSAIWPGIFMGAFLVNLSIGSTVTLAVGIAMGSTLGSLLASGWLRRVGFQTSFHQKRDVSMLIVAACLGMALSASIGVTSLYLADIMPLRDTGPAWLTWWMGDVVGVLLAAPLILTLNRINLAQLAHVPREVLIWILVATPLAWFAFIHEYSYLGGALPLAFLTLPLVAGAALRFGITGASLSGLGFSVVAALGLFTGKGTFSLEDEQISLFLLWAYMITTAITGLLVTVLQTEQRQVEHTLKESEEKLRGLFNLSPLGIALTDMKGHFLEFNDSFLRICGYTSEEVKALDYWALTPKKYEADEAKQLESLERTGVYGPYEKEYVRKEGNAIPLQLNGMLVTGKDGQHYIWSIIEDISERKQMVADLRIAAIAFESQVGIIVTDANGVILRINRAFSEDSGYTEEELVGQTPRLLKSGHHDENFYAEMWNSIRHTGVWQGEIWDRRKNGEVYPKWMTITSLKGEDGVVTHYVSTQIDITERKTAEDEIRSLAFYDPLTQLPNRRLLLDRLQQALASSDRDHGQGALLFIDLDNFKLLNDTLGHDKGDVLLQQVAQRLSSAIRERDTVARLGGDEFVIMLLNVNTQFADVADQVEIIGEKILNLLNQPFLLDSHEFQSTASIGITLFGTNDETIDNLLKQADLAMYQAKEAGRNTLRFFDPEMQVVVDAHMSLVKELRRAIRKDQLVLHYQPQVDSDSNCMGAEALVRWKHPKQGIIFPDEFIPAAEELGLITELGKWVLESACKQLAAWSTKPFTNHLCLAVNVSIQQLRQQDFVEQVQSILDRTGADPTKLKLEITESSLLIDTEDVIAKMMMLKSKGIGFALDDFGTGYSSLTYLKSLPLEKLKIDRSFVLDVMTDPNDASIVKTIVALAQSLDLAVIAEGVETEEQREFLARAGCHDYQGYLYSQPIPPDKFELFLTQR</sequence>
<dbReference type="Pfam" id="PF05231">
    <property type="entry name" value="MASE1"/>
    <property type="match status" value="1"/>
</dbReference>
<dbReference type="SMART" id="SM00086">
    <property type="entry name" value="PAC"/>
    <property type="match status" value="2"/>
</dbReference>
<evidence type="ECO:0000256" key="8">
    <source>
        <dbReference type="ARBA" id="ARBA00023136"/>
    </source>
</evidence>
<evidence type="ECO:0000256" key="2">
    <source>
        <dbReference type="ARBA" id="ARBA00004651"/>
    </source>
</evidence>
<evidence type="ECO:0000313" key="16">
    <source>
        <dbReference type="Proteomes" id="UP000190962"/>
    </source>
</evidence>
<feature type="transmembrane region" description="Helical" evidence="10">
    <location>
        <begin position="110"/>
        <end position="133"/>
    </location>
</feature>
<dbReference type="PROSITE" id="PS50887">
    <property type="entry name" value="GGDEF"/>
    <property type="match status" value="1"/>
</dbReference>
<evidence type="ECO:0000256" key="3">
    <source>
        <dbReference type="ARBA" id="ARBA00012282"/>
    </source>
</evidence>
<dbReference type="Gene3D" id="3.30.70.270">
    <property type="match status" value="1"/>
</dbReference>
<comment type="cofactor">
    <cofactor evidence="1">
        <name>Mg(2+)</name>
        <dbReference type="ChEBI" id="CHEBI:18420"/>
    </cofactor>
</comment>
<dbReference type="PANTHER" id="PTHR44757:SF2">
    <property type="entry name" value="BIOFILM ARCHITECTURE MAINTENANCE PROTEIN MBAA"/>
    <property type="match status" value="1"/>
</dbReference>
<feature type="transmembrane region" description="Helical" evidence="10">
    <location>
        <begin position="145"/>
        <end position="169"/>
    </location>
</feature>
<dbReference type="InterPro" id="IPR035965">
    <property type="entry name" value="PAS-like_dom_sf"/>
</dbReference>
<comment type="catalytic activity">
    <reaction evidence="9">
        <text>3',3'-c-di-GMP + H2O = 5'-phosphoguanylyl(3'-&gt;5')guanosine + H(+)</text>
        <dbReference type="Rhea" id="RHEA:24902"/>
        <dbReference type="ChEBI" id="CHEBI:15377"/>
        <dbReference type="ChEBI" id="CHEBI:15378"/>
        <dbReference type="ChEBI" id="CHEBI:58754"/>
        <dbReference type="ChEBI" id="CHEBI:58805"/>
        <dbReference type="EC" id="3.1.4.52"/>
    </reaction>
    <physiologicalReaction direction="left-to-right" evidence="9">
        <dbReference type="Rhea" id="RHEA:24903"/>
    </physiologicalReaction>
</comment>
<feature type="domain" description="PAC" evidence="12">
    <location>
        <begin position="487"/>
        <end position="539"/>
    </location>
</feature>
<dbReference type="Gene3D" id="3.20.20.450">
    <property type="entry name" value="EAL domain"/>
    <property type="match status" value="1"/>
</dbReference>
<feature type="domain" description="PAS" evidence="11">
    <location>
        <begin position="294"/>
        <end position="336"/>
    </location>
</feature>
<evidence type="ECO:0000256" key="4">
    <source>
        <dbReference type="ARBA" id="ARBA00022475"/>
    </source>
</evidence>
<evidence type="ECO:0000259" key="12">
    <source>
        <dbReference type="PROSITE" id="PS50113"/>
    </source>
</evidence>
<dbReference type="RefSeq" id="WP_230208700.1">
    <property type="nucleotide sequence ID" value="NZ_MPNX01000015.1"/>
</dbReference>
<dbReference type="NCBIfam" id="TIGR00254">
    <property type="entry name" value="GGDEF"/>
    <property type="match status" value="1"/>
</dbReference>
<feature type="transmembrane region" description="Helical" evidence="10">
    <location>
        <begin position="181"/>
        <end position="200"/>
    </location>
</feature>
<keyword evidence="5" id="KW-0973">c-di-GMP</keyword>
<evidence type="ECO:0000313" key="15">
    <source>
        <dbReference type="EMBL" id="OOY34431.1"/>
    </source>
</evidence>
<dbReference type="NCBIfam" id="TIGR00229">
    <property type="entry name" value="sensory_box"/>
    <property type="match status" value="2"/>
</dbReference>
<gene>
    <name evidence="15" type="ORF">BOV88_09730</name>
</gene>
<comment type="subcellular location">
    <subcellularLocation>
        <location evidence="2">Cell membrane</location>
        <topology evidence="2">Multi-pass membrane protein</topology>
    </subcellularLocation>
</comment>
<dbReference type="PROSITE" id="PS50113">
    <property type="entry name" value="PAC"/>
    <property type="match status" value="2"/>
</dbReference>
<evidence type="ECO:0000256" key="5">
    <source>
        <dbReference type="ARBA" id="ARBA00022636"/>
    </source>
</evidence>
<dbReference type="InterPro" id="IPR000160">
    <property type="entry name" value="GGDEF_dom"/>
</dbReference>
<dbReference type="CDD" id="cd00130">
    <property type="entry name" value="PAS"/>
    <property type="match status" value="2"/>
</dbReference>
<protein>
    <recommendedName>
        <fullName evidence="3">cyclic-guanylate-specific phosphodiesterase</fullName>
        <ecNumber evidence="3">3.1.4.52</ecNumber>
    </recommendedName>
</protein>
<dbReference type="InterPro" id="IPR001610">
    <property type="entry name" value="PAC"/>
</dbReference>
<keyword evidence="6 10" id="KW-0812">Transmembrane</keyword>
<dbReference type="GO" id="GO:0071111">
    <property type="term" value="F:cyclic-guanylate-specific phosphodiesterase activity"/>
    <property type="evidence" value="ECO:0007669"/>
    <property type="project" value="UniProtKB-EC"/>
</dbReference>
<feature type="transmembrane region" description="Helical" evidence="10">
    <location>
        <begin position="258"/>
        <end position="280"/>
    </location>
</feature>
<proteinExistence type="predicted"/>
<dbReference type="CDD" id="cd01949">
    <property type="entry name" value="GGDEF"/>
    <property type="match status" value="1"/>
</dbReference>
<feature type="domain" description="EAL" evidence="13">
    <location>
        <begin position="718"/>
        <end position="971"/>
    </location>
</feature>
<dbReference type="Pfam" id="PF13426">
    <property type="entry name" value="PAS_9"/>
    <property type="match status" value="2"/>
</dbReference>
<evidence type="ECO:0000259" key="13">
    <source>
        <dbReference type="PROSITE" id="PS50883"/>
    </source>
</evidence>
<reference evidence="15 16" key="1">
    <citation type="submission" date="2016-11" db="EMBL/GenBank/DDBJ databases">
        <title>Mixed transmission modes and dynamic genome evolution in an obligate animal-bacterial symbiosis.</title>
        <authorList>
            <person name="Russell S.L."/>
            <person name="Corbett-Detig R.B."/>
            <person name="Cavanaugh C.M."/>
        </authorList>
    </citation>
    <scope>NUCLEOTIDE SEQUENCE [LARGE SCALE GENOMIC DNA]</scope>
    <source>
        <strain evidence="15">MA-KB16</strain>
    </source>
</reference>
<dbReference type="GO" id="GO:0071732">
    <property type="term" value="P:cellular response to nitric oxide"/>
    <property type="evidence" value="ECO:0007669"/>
    <property type="project" value="UniProtKB-ARBA"/>
</dbReference>
<feature type="transmembrane region" description="Helical" evidence="10">
    <location>
        <begin position="66"/>
        <end position="89"/>
    </location>
</feature>
<dbReference type="SUPFAM" id="SSF141868">
    <property type="entry name" value="EAL domain-like"/>
    <property type="match status" value="1"/>
</dbReference>
<dbReference type="InterPro" id="IPR001633">
    <property type="entry name" value="EAL_dom"/>
</dbReference>
<dbReference type="AlphaFoldDB" id="A0A1T2CQI7"/>
<dbReference type="InterPro" id="IPR043128">
    <property type="entry name" value="Rev_trsase/Diguanyl_cyclase"/>
</dbReference>
<dbReference type="InterPro" id="IPR007895">
    <property type="entry name" value="MASE1"/>
</dbReference>
<keyword evidence="8 10" id="KW-0472">Membrane</keyword>
<dbReference type="FunFam" id="3.30.70.270:FF:000001">
    <property type="entry name" value="Diguanylate cyclase domain protein"/>
    <property type="match status" value="1"/>
</dbReference>
<name>A0A1T2CQI7_SOVGS</name>
<keyword evidence="4" id="KW-1003">Cell membrane</keyword>
<dbReference type="EMBL" id="MPNX01000015">
    <property type="protein sequence ID" value="OOY34431.1"/>
    <property type="molecule type" value="Genomic_DNA"/>
</dbReference>
<dbReference type="InterPro" id="IPR052155">
    <property type="entry name" value="Biofilm_reg_signaling"/>
</dbReference>
<evidence type="ECO:0000256" key="6">
    <source>
        <dbReference type="ARBA" id="ARBA00022692"/>
    </source>
</evidence>
<evidence type="ECO:0000256" key="10">
    <source>
        <dbReference type="SAM" id="Phobius"/>
    </source>
</evidence>
<dbReference type="SMART" id="SM00052">
    <property type="entry name" value="EAL"/>
    <property type="match status" value="1"/>
</dbReference>
<feature type="transmembrane region" description="Helical" evidence="10">
    <location>
        <begin position="6"/>
        <end position="23"/>
    </location>
</feature>
<feature type="domain" description="PAC" evidence="12">
    <location>
        <begin position="367"/>
        <end position="418"/>
    </location>
</feature>
<feature type="transmembrane region" description="Helical" evidence="10">
    <location>
        <begin position="35"/>
        <end position="54"/>
    </location>
</feature>
<dbReference type="SUPFAM" id="SSF55073">
    <property type="entry name" value="Nucleotide cyclase"/>
    <property type="match status" value="1"/>
</dbReference>
<dbReference type="InterPro" id="IPR000700">
    <property type="entry name" value="PAS-assoc_C"/>
</dbReference>
<dbReference type="Proteomes" id="UP000190962">
    <property type="component" value="Unassembled WGS sequence"/>
</dbReference>
<dbReference type="PROSITE" id="PS50112">
    <property type="entry name" value="PAS"/>
    <property type="match status" value="2"/>
</dbReference>
<evidence type="ECO:0000259" key="11">
    <source>
        <dbReference type="PROSITE" id="PS50112"/>
    </source>
</evidence>
<evidence type="ECO:0000256" key="9">
    <source>
        <dbReference type="ARBA" id="ARBA00051114"/>
    </source>
</evidence>
<dbReference type="Gene3D" id="3.30.450.20">
    <property type="entry name" value="PAS domain"/>
    <property type="match status" value="2"/>
</dbReference>
<dbReference type="FunFam" id="3.20.20.450:FF:000001">
    <property type="entry name" value="Cyclic di-GMP phosphodiesterase yahA"/>
    <property type="match status" value="1"/>
</dbReference>
<dbReference type="PROSITE" id="PS50883">
    <property type="entry name" value="EAL"/>
    <property type="match status" value="1"/>
</dbReference>
<dbReference type="CDD" id="cd01948">
    <property type="entry name" value="EAL"/>
    <property type="match status" value="1"/>
</dbReference>
<feature type="transmembrane region" description="Helical" evidence="10">
    <location>
        <begin position="220"/>
        <end position="246"/>
    </location>
</feature>
<evidence type="ECO:0000259" key="14">
    <source>
        <dbReference type="PROSITE" id="PS50887"/>
    </source>
</evidence>
<dbReference type="SMART" id="SM00267">
    <property type="entry name" value="GGDEF"/>
    <property type="match status" value="1"/>
</dbReference>
<accession>A0A1T2CQI7</accession>
<comment type="caution">
    <text evidence="15">The sequence shown here is derived from an EMBL/GenBank/DDBJ whole genome shotgun (WGS) entry which is preliminary data.</text>
</comment>
<keyword evidence="7 10" id="KW-1133">Transmembrane helix</keyword>
<dbReference type="PANTHER" id="PTHR44757">
    <property type="entry name" value="DIGUANYLATE CYCLASE DGCP"/>
    <property type="match status" value="1"/>
</dbReference>
<dbReference type="InterPro" id="IPR000014">
    <property type="entry name" value="PAS"/>
</dbReference>
<organism evidence="15 16">
    <name type="scientific">Solemya velum gill symbiont</name>
    <dbReference type="NCBI Taxonomy" id="2340"/>
    <lineage>
        <taxon>Bacteria</taxon>
        <taxon>Pseudomonadati</taxon>
        <taxon>Pseudomonadota</taxon>
        <taxon>Gammaproteobacteria</taxon>
        <taxon>sulfur-oxidizing symbionts</taxon>
    </lineage>
</organism>